<reference evidence="1 2" key="1">
    <citation type="submission" date="2022-05" db="EMBL/GenBank/DDBJ databases">
        <authorList>
            <consortium name="Genoscope - CEA"/>
            <person name="William W."/>
        </authorList>
    </citation>
    <scope>NUCLEOTIDE SEQUENCE [LARGE SCALE GENOMIC DNA]</scope>
</reference>
<feature type="non-terminal residue" evidence="1">
    <location>
        <position position="1"/>
    </location>
</feature>
<dbReference type="EMBL" id="CALNXJ010000013">
    <property type="protein sequence ID" value="CAH3112774.1"/>
    <property type="molecule type" value="Genomic_DNA"/>
</dbReference>
<dbReference type="Proteomes" id="UP001159428">
    <property type="component" value="Unassembled WGS sequence"/>
</dbReference>
<keyword evidence="2" id="KW-1185">Reference proteome</keyword>
<organism evidence="1 2">
    <name type="scientific">Pocillopora meandrina</name>
    <dbReference type="NCBI Taxonomy" id="46732"/>
    <lineage>
        <taxon>Eukaryota</taxon>
        <taxon>Metazoa</taxon>
        <taxon>Cnidaria</taxon>
        <taxon>Anthozoa</taxon>
        <taxon>Hexacorallia</taxon>
        <taxon>Scleractinia</taxon>
        <taxon>Astrocoeniina</taxon>
        <taxon>Pocilloporidae</taxon>
        <taxon>Pocillopora</taxon>
    </lineage>
</organism>
<evidence type="ECO:0000313" key="2">
    <source>
        <dbReference type="Proteomes" id="UP001159428"/>
    </source>
</evidence>
<comment type="caution">
    <text evidence="1">The sequence shown here is derived from an EMBL/GenBank/DDBJ whole genome shotgun (WGS) entry which is preliminary data.</text>
</comment>
<sequence length="124" mass="14429">FHLTKLFLRCYSVWKEHQLPLTREFSFIKLDWTGVLRFRLLCGTRSSIYRESIFFGMSGEHILANSERERKSISDGQVLVPSGKSLFPRRLEAKAINEAQRFLTNLTSTREYLENNPLTSLISS</sequence>
<proteinExistence type="predicted"/>
<evidence type="ECO:0008006" key="3">
    <source>
        <dbReference type="Google" id="ProtNLM"/>
    </source>
</evidence>
<accession>A0AAU9WFC0</accession>
<name>A0AAU9WFC0_9CNID</name>
<evidence type="ECO:0000313" key="1">
    <source>
        <dbReference type="EMBL" id="CAH3112774.1"/>
    </source>
</evidence>
<gene>
    <name evidence="1" type="ORF">PMEA_00004651</name>
</gene>
<feature type="non-terminal residue" evidence="1">
    <location>
        <position position="124"/>
    </location>
</feature>
<protein>
    <recommendedName>
        <fullName evidence="3">Maturase K</fullName>
    </recommendedName>
</protein>
<dbReference type="AlphaFoldDB" id="A0AAU9WFC0"/>